<dbReference type="Pfam" id="PF07714">
    <property type="entry name" value="PK_Tyr_Ser-Thr"/>
    <property type="match status" value="1"/>
</dbReference>
<gene>
    <name evidence="2" type="ORF">BAE44_0015245</name>
</gene>
<dbReference type="STRING" id="888268.A0A1E5VFB8"/>
<feature type="domain" description="Protein kinase" evidence="1">
    <location>
        <begin position="1"/>
        <end position="191"/>
    </location>
</feature>
<keyword evidence="3" id="KW-1185">Reference proteome</keyword>
<name>A0A1E5VFB8_9POAL</name>
<dbReference type="Proteomes" id="UP000095767">
    <property type="component" value="Unassembled WGS sequence"/>
</dbReference>
<evidence type="ECO:0000259" key="1">
    <source>
        <dbReference type="PROSITE" id="PS50011"/>
    </source>
</evidence>
<sequence length="196" mass="21837">MANGSLESWLYPKLNNCGLKRPLSLSNVLLDDFMVSHVGDFGLAKFLYDYSDSTSLVGPRGSIGYIAPEYGFGSKISREGDIYSYGIIILELLTGKRPADEMFNVGLSLHKFVEKAFPRYIGEILYPNIIPNLEDDDMGDSLEHRNHATVGMMSSIMQLVKLGLSCSLETPKDRPTMLDVYAEVIEIKEELQELCG</sequence>
<keyword evidence="2" id="KW-0675">Receptor</keyword>
<dbReference type="PANTHER" id="PTHR48055:SF48">
    <property type="entry name" value="PROTEIN KINASE DOMAIN-CONTAINING PROTEIN"/>
    <property type="match status" value="1"/>
</dbReference>
<dbReference type="InterPro" id="IPR011009">
    <property type="entry name" value="Kinase-like_dom_sf"/>
</dbReference>
<dbReference type="InterPro" id="IPR000719">
    <property type="entry name" value="Prot_kinase_dom"/>
</dbReference>
<dbReference type="PROSITE" id="PS50011">
    <property type="entry name" value="PROTEIN_KINASE_DOM"/>
    <property type="match status" value="1"/>
</dbReference>
<dbReference type="InterPro" id="IPR001245">
    <property type="entry name" value="Ser-Thr/Tyr_kinase_cat_dom"/>
</dbReference>
<evidence type="ECO:0000313" key="2">
    <source>
        <dbReference type="EMBL" id="OEL23734.1"/>
    </source>
</evidence>
<dbReference type="PANTHER" id="PTHR48055">
    <property type="entry name" value="LEUCINE-RICH REPEAT RECEPTOR PROTEIN KINASE EMS1"/>
    <property type="match status" value="1"/>
</dbReference>
<dbReference type="OrthoDB" id="676979at2759"/>
<keyword evidence="2" id="KW-0808">Transferase</keyword>
<reference evidence="2 3" key="1">
    <citation type="submission" date="2016-09" db="EMBL/GenBank/DDBJ databases">
        <title>The draft genome of Dichanthelium oligosanthes: A C3 panicoid grass species.</title>
        <authorList>
            <person name="Studer A.J."/>
            <person name="Schnable J.C."/>
            <person name="Brutnell T.P."/>
        </authorList>
    </citation>
    <scope>NUCLEOTIDE SEQUENCE [LARGE SCALE GENOMIC DNA]</scope>
    <source>
        <strain evidence="3">cv. Kellogg 1175</strain>
        <tissue evidence="2">Leaf</tissue>
    </source>
</reference>
<dbReference type="GO" id="GO:0004672">
    <property type="term" value="F:protein kinase activity"/>
    <property type="evidence" value="ECO:0007669"/>
    <property type="project" value="InterPro"/>
</dbReference>
<accession>A0A1E5VFB8</accession>
<dbReference type="AlphaFoldDB" id="A0A1E5VFB8"/>
<dbReference type="InterPro" id="IPR051564">
    <property type="entry name" value="LRR_receptor-like_kinase"/>
</dbReference>
<dbReference type="SUPFAM" id="SSF56112">
    <property type="entry name" value="Protein kinase-like (PK-like)"/>
    <property type="match status" value="1"/>
</dbReference>
<comment type="caution">
    <text evidence="2">The sequence shown here is derived from an EMBL/GenBank/DDBJ whole genome shotgun (WGS) entry which is preliminary data.</text>
</comment>
<keyword evidence="2" id="KW-0418">Kinase</keyword>
<dbReference type="GO" id="GO:0016020">
    <property type="term" value="C:membrane"/>
    <property type="evidence" value="ECO:0007669"/>
    <property type="project" value="TreeGrafter"/>
</dbReference>
<organism evidence="2 3">
    <name type="scientific">Dichanthelium oligosanthes</name>
    <dbReference type="NCBI Taxonomy" id="888268"/>
    <lineage>
        <taxon>Eukaryota</taxon>
        <taxon>Viridiplantae</taxon>
        <taxon>Streptophyta</taxon>
        <taxon>Embryophyta</taxon>
        <taxon>Tracheophyta</taxon>
        <taxon>Spermatophyta</taxon>
        <taxon>Magnoliopsida</taxon>
        <taxon>Liliopsida</taxon>
        <taxon>Poales</taxon>
        <taxon>Poaceae</taxon>
        <taxon>PACMAD clade</taxon>
        <taxon>Panicoideae</taxon>
        <taxon>Panicodae</taxon>
        <taxon>Paniceae</taxon>
        <taxon>Dichantheliinae</taxon>
        <taxon>Dichanthelium</taxon>
    </lineage>
</organism>
<dbReference type="Gene3D" id="1.10.510.10">
    <property type="entry name" value="Transferase(Phosphotransferase) domain 1"/>
    <property type="match status" value="1"/>
</dbReference>
<evidence type="ECO:0000313" key="3">
    <source>
        <dbReference type="Proteomes" id="UP000095767"/>
    </source>
</evidence>
<dbReference type="GO" id="GO:0005524">
    <property type="term" value="F:ATP binding"/>
    <property type="evidence" value="ECO:0007669"/>
    <property type="project" value="InterPro"/>
</dbReference>
<dbReference type="EMBL" id="LWDX02041772">
    <property type="protein sequence ID" value="OEL23734.1"/>
    <property type="molecule type" value="Genomic_DNA"/>
</dbReference>
<protein>
    <submittedName>
        <fullName evidence="2">Putative receptor-like protein kinase</fullName>
    </submittedName>
</protein>
<proteinExistence type="predicted"/>